<organism evidence="8 9">
    <name type="scientific">Actinomadura logoneensis</name>
    <dbReference type="NCBI Taxonomy" id="2293572"/>
    <lineage>
        <taxon>Bacteria</taxon>
        <taxon>Bacillati</taxon>
        <taxon>Actinomycetota</taxon>
        <taxon>Actinomycetes</taxon>
        <taxon>Streptosporangiales</taxon>
        <taxon>Thermomonosporaceae</taxon>
        <taxon>Actinomadura</taxon>
    </lineage>
</organism>
<dbReference type="InterPro" id="IPR017853">
    <property type="entry name" value="GH"/>
</dbReference>
<dbReference type="AlphaFoldDB" id="A0A372JLS2"/>
<name>A0A372JLS2_9ACTN</name>
<sequence length="210" mass="21554">MPPATSPTPERTAREHPAEAAAKGSPKTSSKGATEPRPRRAVPVTAALTAALLAASPLAAPTAARADAPARASSTFGRDPHLMRLIRSMTLRQKVAQLFVVQIYGMSADTTEPADVAANRSLYGVDNAAQLIARDQPGGIIYYGNNVTSPQQLAAFSNGIQRAAHAAGHAIPATVAIDQEGGIVARVGAPATQQPGAMALAAGRRPADAR</sequence>
<dbReference type="PROSITE" id="PS51318">
    <property type="entry name" value="TAT"/>
    <property type="match status" value="1"/>
</dbReference>
<dbReference type="Proteomes" id="UP000261811">
    <property type="component" value="Unassembled WGS sequence"/>
</dbReference>
<dbReference type="Pfam" id="PF00933">
    <property type="entry name" value="Glyco_hydro_3"/>
    <property type="match status" value="1"/>
</dbReference>
<feature type="region of interest" description="Disordered" evidence="6">
    <location>
        <begin position="1"/>
        <end position="40"/>
    </location>
</feature>
<dbReference type="InterPro" id="IPR050226">
    <property type="entry name" value="NagZ_Beta-hexosaminidase"/>
</dbReference>
<accession>A0A372JLS2</accession>
<comment type="similarity">
    <text evidence="2">Belongs to the glycosyl hydrolase 3 family.</text>
</comment>
<dbReference type="GO" id="GO:0004563">
    <property type="term" value="F:beta-N-acetylhexosaminidase activity"/>
    <property type="evidence" value="ECO:0007669"/>
    <property type="project" value="UniProtKB-EC"/>
</dbReference>
<comment type="catalytic activity">
    <reaction evidence="1">
        <text>Hydrolysis of terminal non-reducing N-acetyl-D-hexosamine residues in N-acetyl-beta-D-hexosaminides.</text>
        <dbReference type="EC" id="3.2.1.52"/>
    </reaction>
</comment>
<proteinExistence type="inferred from homology"/>
<gene>
    <name evidence="8" type="ORF">DZF91_14555</name>
</gene>
<dbReference type="SUPFAM" id="SSF51445">
    <property type="entry name" value="(Trans)glycosidases"/>
    <property type="match status" value="1"/>
</dbReference>
<dbReference type="InterPro" id="IPR001764">
    <property type="entry name" value="Glyco_hydro_3_N"/>
</dbReference>
<comment type="caution">
    <text evidence="8">The sequence shown here is derived from an EMBL/GenBank/DDBJ whole genome shotgun (WGS) entry which is preliminary data.</text>
</comment>
<feature type="non-terminal residue" evidence="8">
    <location>
        <position position="210"/>
    </location>
</feature>
<dbReference type="GO" id="GO:0005975">
    <property type="term" value="P:carbohydrate metabolic process"/>
    <property type="evidence" value="ECO:0007669"/>
    <property type="project" value="InterPro"/>
</dbReference>
<evidence type="ECO:0000256" key="2">
    <source>
        <dbReference type="ARBA" id="ARBA00005336"/>
    </source>
</evidence>
<evidence type="ECO:0000256" key="1">
    <source>
        <dbReference type="ARBA" id="ARBA00001231"/>
    </source>
</evidence>
<feature type="domain" description="Glycoside hydrolase family 3 N-terminal" evidence="7">
    <location>
        <begin position="90"/>
        <end position="205"/>
    </location>
</feature>
<evidence type="ECO:0000256" key="3">
    <source>
        <dbReference type="ARBA" id="ARBA00012663"/>
    </source>
</evidence>
<keyword evidence="5" id="KW-0326">Glycosidase</keyword>
<dbReference type="EC" id="3.2.1.52" evidence="3"/>
<evidence type="ECO:0000256" key="4">
    <source>
        <dbReference type="ARBA" id="ARBA00022801"/>
    </source>
</evidence>
<dbReference type="PANTHER" id="PTHR30480:SF13">
    <property type="entry name" value="BETA-HEXOSAMINIDASE"/>
    <property type="match status" value="1"/>
</dbReference>
<keyword evidence="4" id="KW-0378">Hydrolase</keyword>
<evidence type="ECO:0000256" key="5">
    <source>
        <dbReference type="ARBA" id="ARBA00023295"/>
    </source>
</evidence>
<dbReference type="GO" id="GO:0009254">
    <property type="term" value="P:peptidoglycan turnover"/>
    <property type="evidence" value="ECO:0007669"/>
    <property type="project" value="TreeGrafter"/>
</dbReference>
<dbReference type="PANTHER" id="PTHR30480">
    <property type="entry name" value="BETA-HEXOSAMINIDASE-RELATED"/>
    <property type="match status" value="1"/>
</dbReference>
<dbReference type="InterPro" id="IPR006311">
    <property type="entry name" value="TAT_signal"/>
</dbReference>
<evidence type="ECO:0000259" key="7">
    <source>
        <dbReference type="Pfam" id="PF00933"/>
    </source>
</evidence>
<keyword evidence="9" id="KW-1185">Reference proteome</keyword>
<dbReference type="EMBL" id="QURH01000249">
    <property type="protein sequence ID" value="RFU40935.1"/>
    <property type="molecule type" value="Genomic_DNA"/>
</dbReference>
<evidence type="ECO:0000256" key="6">
    <source>
        <dbReference type="SAM" id="MobiDB-lite"/>
    </source>
</evidence>
<evidence type="ECO:0000313" key="8">
    <source>
        <dbReference type="EMBL" id="RFU40935.1"/>
    </source>
</evidence>
<dbReference type="InterPro" id="IPR036962">
    <property type="entry name" value="Glyco_hydro_3_N_sf"/>
</dbReference>
<evidence type="ECO:0000313" key="9">
    <source>
        <dbReference type="Proteomes" id="UP000261811"/>
    </source>
</evidence>
<reference evidence="8 9" key="1">
    <citation type="submission" date="2018-08" db="EMBL/GenBank/DDBJ databases">
        <title>Actinomadura jelena sp. nov., a novel Actinomycete isolated from soil in Chad.</title>
        <authorList>
            <person name="Shi L."/>
        </authorList>
    </citation>
    <scope>NUCLEOTIDE SEQUENCE [LARGE SCALE GENOMIC DNA]</scope>
    <source>
        <strain evidence="8 9">NEAU-G17</strain>
    </source>
</reference>
<protein>
    <recommendedName>
        <fullName evidence="3">beta-N-acetylhexosaminidase</fullName>
        <ecNumber evidence="3">3.2.1.52</ecNumber>
    </recommendedName>
</protein>
<dbReference type="Gene3D" id="3.20.20.300">
    <property type="entry name" value="Glycoside hydrolase, family 3, N-terminal domain"/>
    <property type="match status" value="1"/>
</dbReference>